<evidence type="ECO:0000313" key="1">
    <source>
        <dbReference type="EMBL" id="GGA61972.1"/>
    </source>
</evidence>
<dbReference type="Proteomes" id="UP000648801">
    <property type="component" value="Unassembled WGS sequence"/>
</dbReference>
<organism evidence="1 2">
    <name type="scientific">Edaphobacter acidisoli</name>
    <dbReference type="NCBI Taxonomy" id="2040573"/>
    <lineage>
        <taxon>Bacteria</taxon>
        <taxon>Pseudomonadati</taxon>
        <taxon>Acidobacteriota</taxon>
        <taxon>Terriglobia</taxon>
        <taxon>Terriglobales</taxon>
        <taxon>Acidobacteriaceae</taxon>
        <taxon>Edaphobacter</taxon>
    </lineage>
</organism>
<accession>A0A916W2E3</accession>
<dbReference type="EMBL" id="BMJB01000001">
    <property type="protein sequence ID" value="GGA61972.1"/>
    <property type="molecule type" value="Genomic_DNA"/>
</dbReference>
<evidence type="ECO:0000313" key="2">
    <source>
        <dbReference type="Proteomes" id="UP000648801"/>
    </source>
</evidence>
<comment type="caution">
    <text evidence="1">The sequence shown here is derived from an EMBL/GenBank/DDBJ whole genome shotgun (WGS) entry which is preliminary data.</text>
</comment>
<dbReference type="AlphaFoldDB" id="A0A916W2E3"/>
<name>A0A916W2E3_9BACT</name>
<protein>
    <submittedName>
        <fullName evidence="1">Uncharacterized protein</fullName>
    </submittedName>
</protein>
<proteinExistence type="predicted"/>
<sequence length="63" mass="7002">MAKQDSNAIRGSYSLISTAHVRALAKDAATPMRQIAYPAWNYGFSHLSKETQQIKTGVTRYSL</sequence>
<keyword evidence="2" id="KW-1185">Reference proteome</keyword>
<reference evidence="1" key="2">
    <citation type="submission" date="2020-09" db="EMBL/GenBank/DDBJ databases">
        <authorList>
            <person name="Sun Q."/>
            <person name="Zhou Y."/>
        </authorList>
    </citation>
    <scope>NUCLEOTIDE SEQUENCE</scope>
    <source>
        <strain evidence="1">CGMCC 1.15447</strain>
    </source>
</reference>
<reference evidence="1" key="1">
    <citation type="journal article" date="2014" name="Int. J. Syst. Evol. Microbiol.">
        <title>Complete genome sequence of Corynebacterium casei LMG S-19264T (=DSM 44701T), isolated from a smear-ripened cheese.</title>
        <authorList>
            <consortium name="US DOE Joint Genome Institute (JGI-PGF)"/>
            <person name="Walter F."/>
            <person name="Albersmeier A."/>
            <person name="Kalinowski J."/>
            <person name="Ruckert C."/>
        </authorList>
    </citation>
    <scope>NUCLEOTIDE SEQUENCE</scope>
    <source>
        <strain evidence="1">CGMCC 1.15447</strain>
    </source>
</reference>
<gene>
    <name evidence="1" type="ORF">GCM10011507_11890</name>
</gene>